<dbReference type="RefSeq" id="XP_009768759.1">
    <property type="nucleotide sequence ID" value="XM_009770457.1"/>
</dbReference>
<proteinExistence type="predicted"/>
<sequence length="149" mass="17153">MSFNLWRSMKGKIPVDEVLRKFGYNVVSDVLVAGPLRTKSNSFSIAYTLKDWTANNNKNVMIRSLCLVAPIFICWELWKNICAIRYGDKRTSISRIRHDVLFSLEDFYEKEWSCCRYELDLAPALLFLAVERLSENGKQYGGVGLLMNG</sequence>
<name>A0A1U7W2A4_NICSY</name>
<dbReference type="Proteomes" id="UP000189701">
    <property type="component" value="Unplaced"/>
</dbReference>
<organism evidence="1 2">
    <name type="scientific">Nicotiana sylvestris</name>
    <name type="common">Wood tobacco</name>
    <name type="synonym">South American tobacco</name>
    <dbReference type="NCBI Taxonomy" id="4096"/>
    <lineage>
        <taxon>Eukaryota</taxon>
        <taxon>Viridiplantae</taxon>
        <taxon>Streptophyta</taxon>
        <taxon>Embryophyta</taxon>
        <taxon>Tracheophyta</taxon>
        <taxon>Spermatophyta</taxon>
        <taxon>Magnoliopsida</taxon>
        <taxon>eudicotyledons</taxon>
        <taxon>Gunneridae</taxon>
        <taxon>Pentapetalae</taxon>
        <taxon>asterids</taxon>
        <taxon>lamiids</taxon>
        <taxon>Solanales</taxon>
        <taxon>Solanaceae</taxon>
        <taxon>Nicotianoideae</taxon>
        <taxon>Nicotianeae</taxon>
        <taxon>Nicotiana</taxon>
    </lineage>
</organism>
<evidence type="ECO:0000313" key="1">
    <source>
        <dbReference type="Proteomes" id="UP000189701"/>
    </source>
</evidence>
<gene>
    <name evidence="2" type="primary">LOC104219736</name>
</gene>
<reference evidence="1" key="1">
    <citation type="journal article" date="2013" name="Genome Biol.">
        <title>Reference genomes and transcriptomes of Nicotiana sylvestris and Nicotiana tomentosiformis.</title>
        <authorList>
            <person name="Sierro N."/>
            <person name="Battey J.N."/>
            <person name="Ouadi S."/>
            <person name="Bovet L."/>
            <person name="Goepfert S."/>
            <person name="Bakaher N."/>
            <person name="Peitsch M.C."/>
            <person name="Ivanov N.V."/>
        </authorList>
    </citation>
    <scope>NUCLEOTIDE SEQUENCE [LARGE SCALE GENOMIC DNA]</scope>
</reference>
<dbReference type="AlphaFoldDB" id="A0A1U7W2A4"/>
<protein>
    <submittedName>
        <fullName evidence="2">Uncharacterized protein LOC104219736</fullName>
    </submittedName>
</protein>
<keyword evidence="1" id="KW-1185">Reference proteome</keyword>
<reference evidence="2" key="2">
    <citation type="submission" date="2025-08" db="UniProtKB">
        <authorList>
            <consortium name="RefSeq"/>
        </authorList>
    </citation>
    <scope>IDENTIFICATION</scope>
    <source>
        <tissue evidence="2">Leaf</tissue>
    </source>
</reference>
<evidence type="ECO:0000313" key="2">
    <source>
        <dbReference type="RefSeq" id="XP_009768759.1"/>
    </source>
</evidence>
<accession>A0A1U7W2A4</accession>